<accession>A0ABU1FT31</accession>
<dbReference type="Gene3D" id="3.40.50.2300">
    <property type="match status" value="2"/>
</dbReference>
<evidence type="ECO:0000313" key="7">
    <source>
        <dbReference type="Proteomes" id="UP001260872"/>
    </source>
</evidence>
<dbReference type="InterPro" id="IPR028082">
    <property type="entry name" value="Peripla_BP_I"/>
</dbReference>
<reference evidence="7" key="1">
    <citation type="submission" date="2023-07" db="EMBL/GenBank/DDBJ databases">
        <title>Description of three actinobacteria isolated from air of manufacturing shop in a pharmaceutical factory.</title>
        <authorList>
            <person name="Zhang D.-F."/>
        </authorList>
    </citation>
    <scope>NUCLEOTIDE SEQUENCE [LARGE SCALE GENOMIC DNA]</scope>
    <source>
        <strain evidence="7">CCTCC AB 207010</strain>
    </source>
</reference>
<evidence type="ECO:0000256" key="1">
    <source>
        <dbReference type="ARBA" id="ARBA00023015"/>
    </source>
</evidence>
<evidence type="ECO:0000256" key="3">
    <source>
        <dbReference type="ARBA" id="ARBA00023163"/>
    </source>
</evidence>
<keyword evidence="3" id="KW-0804">Transcription</keyword>
<sequence>MSALPDAVVGRESHLNFLLAIALPLSKVLLERGYSTLLLPPVTDPTDALANLDVDGAVVIDPMDNDHLCQELQERGVQLVTVGRADGVDAQGVIDRGYGGADLTLTHLAEQGAQRILVLQTAERYTVARATERYLQDQPDLVAPGGRTVHIPVTEGASGGYRATREALESASPPDAIYAPIDAFALGAVDAVHDAGLQIPDDVMICTNFDGPRAATSQPPLTALDLHLPELAESAGHLLLECLDAPGGPPRVVQAPAPTLRPRQSTARRLGKVTP</sequence>
<evidence type="ECO:0000256" key="4">
    <source>
        <dbReference type="SAM" id="MobiDB-lite"/>
    </source>
</evidence>
<feature type="region of interest" description="Disordered" evidence="4">
    <location>
        <begin position="256"/>
        <end position="275"/>
    </location>
</feature>
<keyword evidence="7" id="KW-1185">Reference proteome</keyword>
<evidence type="ECO:0000259" key="5">
    <source>
        <dbReference type="Pfam" id="PF13377"/>
    </source>
</evidence>
<evidence type="ECO:0000313" key="6">
    <source>
        <dbReference type="EMBL" id="MDR5711816.1"/>
    </source>
</evidence>
<dbReference type="Proteomes" id="UP001260872">
    <property type="component" value="Unassembled WGS sequence"/>
</dbReference>
<comment type="caution">
    <text evidence="6">The sequence shown here is derived from an EMBL/GenBank/DDBJ whole genome shotgun (WGS) entry which is preliminary data.</text>
</comment>
<dbReference type="EMBL" id="JAVKGT010000014">
    <property type="protein sequence ID" value="MDR5711816.1"/>
    <property type="molecule type" value="Genomic_DNA"/>
</dbReference>
<gene>
    <name evidence="6" type="ORF">RH857_06670</name>
</gene>
<name>A0ABU1FT31_9MICC</name>
<evidence type="ECO:0000256" key="2">
    <source>
        <dbReference type="ARBA" id="ARBA00023125"/>
    </source>
</evidence>
<dbReference type="InterPro" id="IPR046335">
    <property type="entry name" value="LacI/GalR-like_sensor"/>
</dbReference>
<feature type="domain" description="Transcriptional regulator LacI/GalR-like sensor" evidence="5">
    <location>
        <begin position="106"/>
        <end position="266"/>
    </location>
</feature>
<keyword evidence="1" id="KW-0805">Transcription regulation</keyword>
<dbReference type="PANTHER" id="PTHR30146:SF153">
    <property type="entry name" value="LACTOSE OPERON REPRESSOR"/>
    <property type="match status" value="1"/>
</dbReference>
<proteinExistence type="predicted"/>
<protein>
    <submittedName>
        <fullName evidence="6">Substrate-binding domain-containing protein</fullName>
    </submittedName>
</protein>
<dbReference type="PANTHER" id="PTHR30146">
    <property type="entry name" value="LACI-RELATED TRANSCRIPTIONAL REPRESSOR"/>
    <property type="match status" value="1"/>
</dbReference>
<dbReference type="SUPFAM" id="SSF53822">
    <property type="entry name" value="Periplasmic binding protein-like I"/>
    <property type="match status" value="1"/>
</dbReference>
<dbReference type="RefSeq" id="WP_344039902.1">
    <property type="nucleotide sequence ID" value="NZ_BAAAOC010000001.1"/>
</dbReference>
<dbReference type="Pfam" id="PF13377">
    <property type="entry name" value="Peripla_BP_3"/>
    <property type="match status" value="1"/>
</dbReference>
<keyword evidence="2" id="KW-0238">DNA-binding</keyword>
<organism evidence="6 7">
    <name type="scientific">Nesterenkonia flava</name>
    <dbReference type="NCBI Taxonomy" id="469799"/>
    <lineage>
        <taxon>Bacteria</taxon>
        <taxon>Bacillati</taxon>
        <taxon>Actinomycetota</taxon>
        <taxon>Actinomycetes</taxon>
        <taxon>Micrococcales</taxon>
        <taxon>Micrococcaceae</taxon>
        <taxon>Nesterenkonia</taxon>
    </lineage>
</organism>